<comment type="caution">
    <text evidence="1">The sequence shown here is derived from an EMBL/GenBank/DDBJ whole genome shotgun (WGS) entry which is preliminary data.</text>
</comment>
<dbReference type="AlphaFoldDB" id="A0A6G0Z6Y3"/>
<evidence type="ECO:0000313" key="1">
    <source>
        <dbReference type="EMBL" id="KAF0766432.1"/>
    </source>
</evidence>
<sequence length="288" mass="33299">MTMVSCEAAFLKWYKQLTGKARMRKSKKKFGPIMASLKTNKSCNKCNKLPYFNSEQSYECIDFTMMCFFVFVSVYSITSRNNAPISNYGDSFRCKSEYPWGIIKVKMILCNKQGFISNKFKNTLIHQNKKKVFNAHVQTKVSKHFKTYLKMCIYIPPANLIIHHTYHKINNLQASTKICQFKDKNVYYLPFITNKNQLYYNSTESVRRSLFQGMQKAATMRIHWRGNGGGGNCKMVIGICDGLCVRSGYAAAYPAYSLRTPINLSHKLSPPYYIKYGMLTMIHFTVVF</sequence>
<dbReference type="Proteomes" id="UP000478052">
    <property type="component" value="Unassembled WGS sequence"/>
</dbReference>
<reference evidence="1 2" key="1">
    <citation type="submission" date="2019-08" db="EMBL/GenBank/DDBJ databases">
        <title>Whole genome of Aphis craccivora.</title>
        <authorList>
            <person name="Voronova N.V."/>
            <person name="Shulinski R.S."/>
            <person name="Bandarenka Y.V."/>
            <person name="Zhorov D.G."/>
            <person name="Warner D."/>
        </authorList>
    </citation>
    <scope>NUCLEOTIDE SEQUENCE [LARGE SCALE GENOMIC DNA]</scope>
    <source>
        <strain evidence="1">180601</strain>
        <tissue evidence="1">Whole Body</tissue>
    </source>
</reference>
<protein>
    <submittedName>
        <fullName evidence="1">Uncharacterized protein</fullName>
    </submittedName>
</protein>
<name>A0A6G0Z6Y3_APHCR</name>
<accession>A0A6G0Z6Y3</accession>
<gene>
    <name evidence="1" type="ORF">FWK35_00003718</name>
</gene>
<organism evidence="1 2">
    <name type="scientific">Aphis craccivora</name>
    <name type="common">Cowpea aphid</name>
    <dbReference type="NCBI Taxonomy" id="307492"/>
    <lineage>
        <taxon>Eukaryota</taxon>
        <taxon>Metazoa</taxon>
        <taxon>Ecdysozoa</taxon>
        <taxon>Arthropoda</taxon>
        <taxon>Hexapoda</taxon>
        <taxon>Insecta</taxon>
        <taxon>Pterygota</taxon>
        <taxon>Neoptera</taxon>
        <taxon>Paraneoptera</taxon>
        <taxon>Hemiptera</taxon>
        <taxon>Sternorrhyncha</taxon>
        <taxon>Aphidomorpha</taxon>
        <taxon>Aphidoidea</taxon>
        <taxon>Aphididae</taxon>
        <taxon>Aphidini</taxon>
        <taxon>Aphis</taxon>
        <taxon>Aphis</taxon>
    </lineage>
</organism>
<evidence type="ECO:0000313" key="2">
    <source>
        <dbReference type="Proteomes" id="UP000478052"/>
    </source>
</evidence>
<keyword evidence="2" id="KW-1185">Reference proteome</keyword>
<dbReference type="EMBL" id="VUJU01001192">
    <property type="protein sequence ID" value="KAF0766432.1"/>
    <property type="molecule type" value="Genomic_DNA"/>
</dbReference>
<proteinExistence type="predicted"/>